<evidence type="ECO:0000313" key="1">
    <source>
        <dbReference type="EMBL" id="CAE6383206.1"/>
    </source>
</evidence>
<reference evidence="1" key="1">
    <citation type="submission" date="2021-01" db="EMBL/GenBank/DDBJ databases">
        <authorList>
            <person name="Kaushik A."/>
        </authorList>
    </citation>
    <scope>NUCLEOTIDE SEQUENCE</scope>
    <source>
        <strain evidence="1">AG2-2IIIB</strain>
    </source>
</reference>
<organism evidence="1 2">
    <name type="scientific">Rhizoctonia solani</name>
    <dbReference type="NCBI Taxonomy" id="456999"/>
    <lineage>
        <taxon>Eukaryota</taxon>
        <taxon>Fungi</taxon>
        <taxon>Dikarya</taxon>
        <taxon>Basidiomycota</taxon>
        <taxon>Agaricomycotina</taxon>
        <taxon>Agaricomycetes</taxon>
        <taxon>Cantharellales</taxon>
        <taxon>Ceratobasidiaceae</taxon>
        <taxon>Rhizoctonia</taxon>
    </lineage>
</organism>
<dbReference type="EMBL" id="CAJMWT010001155">
    <property type="protein sequence ID" value="CAE6383206.1"/>
    <property type="molecule type" value="Genomic_DNA"/>
</dbReference>
<comment type="caution">
    <text evidence="1">The sequence shown here is derived from an EMBL/GenBank/DDBJ whole genome shotgun (WGS) entry which is preliminary data.</text>
</comment>
<gene>
    <name evidence="1" type="ORF">RDB_LOCUS26101</name>
</gene>
<accession>A0A8H2WIZ6</accession>
<evidence type="ECO:0000313" key="2">
    <source>
        <dbReference type="Proteomes" id="UP000663843"/>
    </source>
</evidence>
<dbReference type="AlphaFoldDB" id="A0A8H2WIZ6"/>
<protein>
    <submittedName>
        <fullName evidence="1">Uncharacterized protein</fullName>
    </submittedName>
</protein>
<sequence>MNLAFKNNVLIPGLRGANDYLVAFFRQFEVSTEGQQIPSEATMTDLFIDRLSAPGLSLTARRTSMVTEGKVGHDIVIKYAPNGNPPVWVCLLQAKMVKNGMVDFGRRYDQMDRLELQALSQAQLLQRSIDSITMCAHNGGYLVYDREGIFFVPIGEVVTRVEAQMTNEQITEELRQQGFL</sequence>
<proteinExistence type="predicted"/>
<dbReference type="Proteomes" id="UP000663843">
    <property type="component" value="Unassembled WGS sequence"/>
</dbReference>
<name>A0A8H2WIZ6_9AGAM</name>